<evidence type="ECO:0000313" key="1">
    <source>
        <dbReference type="EMBL" id="GIN96924.1"/>
    </source>
</evidence>
<dbReference type="Proteomes" id="UP000680670">
    <property type="component" value="Unassembled WGS sequence"/>
</dbReference>
<name>A0ABQ4KZ45_SIMTE</name>
<organism evidence="1 2">
    <name type="scientific">Siminovitchia terrae</name>
    <name type="common">Bacillus terrae</name>
    <dbReference type="NCBI Taxonomy" id="1914933"/>
    <lineage>
        <taxon>Bacteria</taxon>
        <taxon>Bacillati</taxon>
        <taxon>Bacillota</taxon>
        <taxon>Bacilli</taxon>
        <taxon>Bacillales</taxon>
        <taxon>Bacillaceae</taxon>
        <taxon>Siminovitchia</taxon>
    </lineage>
</organism>
<reference evidence="1 2" key="1">
    <citation type="submission" date="2021-03" db="EMBL/GenBank/DDBJ databases">
        <title>Antimicrobial resistance genes in bacteria isolated from Japanese honey, and their potential for conferring macrolide and lincosamide resistance in the American foulbrood pathogen Paenibacillus larvae.</title>
        <authorList>
            <person name="Okamoto M."/>
            <person name="Kumagai M."/>
            <person name="Kanamori H."/>
            <person name="Takamatsu D."/>
        </authorList>
    </citation>
    <scope>NUCLEOTIDE SEQUENCE [LARGE SCALE GENOMIC DNA]</scope>
    <source>
        <strain evidence="1 2">J6TS1</strain>
    </source>
</reference>
<dbReference type="EMBL" id="BORJ01000007">
    <property type="protein sequence ID" value="GIN96924.1"/>
    <property type="molecule type" value="Genomic_DNA"/>
</dbReference>
<comment type="caution">
    <text evidence="1">The sequence shown here is derived from an EMBL/GenBank/DDBJ whole genome shotgun (WGS) entry which is preliminary data.</text>
</comment>
<gene>
    <name evidence="1" type="ORF">J6TS1_27940</name>
</gene>
<keyword evidence="2" id="KW-1185">Reference proteome</keyword>
<protein>
    <submittedName>
        <fullName evidence="1">Uncharacterized protein</fullName>
    </submittedName>
</protein>
<accession>A0ABQ4KZ45</accession>
<evidence type="ECO:0000313" key="2">
    <source>
        <dbReference type="Proteomes" id="UP000680670"/>
    </source>
</evidence>
<proteinExistence type="predicted"/>
<sequence>MFLANTSNLSKNYILSGFIRELERLSPNLKDQTVQSYSLRECSKELKLLRVYSLPMMSDLISEFDSTSMSKLLYLILLLDGKSGSPEDRHMLFRCLANGKHQ</sequence>